<reference evidence="7" key="1">
    <citation type="submission" date="2020-02" db="EMBL/GenBank/DDBJ databases">
        <authorList>
            <person name="Scholz U."/>
            <person name="Mascher M."/>
            <person name="Fiebig A."/>
        </authorList>
    </citation>
    <scope>NUCLEOTIDE SEQUENCE</scope>
</reference>
<feature type="transmembrane region" description="Helical" evidence="6">
    <location>
        <begin position="12"/>
        <end position="33"/>
    </location>
</feature>
<sequence length="187" mass="21779">MFAFLKVVAENFDVFAGPVVSLAYPLYASVRAIETRSRTDDGQWLTYWVLYSFITLVELTFDMLFELLPLWSYFKLALNCWLVLPYFSGAAYVYQHYVRPLFPIRTVNFWSAARKKDASKRADDVLLAAEKFIEENGPEALEKLMIKAEKSSKFMSRRSTILDDVYSEKESYSKGMYPTIVDDDDRY</sequence>
<dbReference type="GO" id="GO:0016020">
    <property type="term" value="C:membrane"/>
    <property type="evidence" value="ECO:0007669"/>
    <property type="project" value="UniProtKB-SubCell"/>
</dbReference>
<evidence type="ECO:0000256" key="2">
    <source>
        <dbReference type="ARBA" id="ARBA00008573"/>
    </source>
</evidence>
<dbReference type="InterPro" id="IPR004345">
    <property type="entry name" value="TB2_DP1_HVA22"/>
</dbReference>
<protein>
    <recommendedName>
        <fullName evidence="6">HVA22-like protein</fullName>
    </recommendedName>
</protein>
<evidence type="ECO:0000313" key="8">
    <source>
        <dbReference type="Proteomes" id="UP000663760"/>
    </source>
</evidence>
<organism evidence="7 8">
    <name type="scientific">Spirodela intermedia</name>
    <name type="common">Intermediate duckweed</name>
    <dbReference type="NCBI Taxonomy" id="51605"/>
    <lineage>
        <taxon>Eukaryota</taxon>
        <taxon>Viridiplantae</taxon>
        <taxon>Streptophyta</taxon>
        <taxon>Embryophyta</taxon>
        <taxon>Tracheophyta</taxon>
        <taxon>Spermatophyta</taxon>
        <taxon>Magnoliopsida</taxon>
        <taxon>Liliopsida</taxon>
        <taxon>Araceae</taxon>
        <taxon>Lemnoideae</taxon>
        <taxon>Spirodela</taxon>
    </lineage>
</organism>
<proteinExistence type="inferred from homology"/>
<dbReference type="OrthoDB" id="10009287at2759"/>
<keyword evidence="3 6" id="KW-0812">Transmembrane</keyword>
<keyword evidence="8" id="KW-1185">Reference proteome</keyword>
<comment type="similarity">
    <text evidence="2 6">Belongs to the DP1 family.</text>
</comment>
<evidence type="ECO:0000256" key="6">
    <source>
        <dbReference type="RuleBase" id="RU362006"/>
    </source>
</evidence>
<feature type="transmembrane region" description="Helical" evidence="6">
    <location>
        <begin position="45"/>
        <end position="65"/>
    </location>
</feature>
<evidence type="ECO:0000256" key="4">
    <source>
        <dbReference type="ARBA" id="ARBA00022989"/>
    </source>
</evidence>
<evidence type="ECO:0000256" key="3">
    <source>
        <dbReference type="ARBA" id="ARBA00022692"/>
    </source>
</evidence>
<name>A0A7I8KGG0_SPIIN</name>
<dbReference type="AlphaFoldDB" id="A0A7I8KGG0"/>
<dbReference type="Proteomes" id="UP000663760">
    <property type="component" value="Chromosome 5"/>
</dbReference>
<evidence type="ECO:0000256" key="1">
    <source>
        <dbReference type="ARBA" id="ARBA00004141"/>
    </source>
</evidence>
<dbReference type="EMBL" id="LR746268">
    <property type="protein sequence ID" value="CAA7396075.1"/>
    <property type="molecule type" value="Genomic_DNA"/>
</dbReference>
<gene>
    <name evidence="7" type="ORF">SI8410_05006738</name>
</gene>
<feature type="transmembrane region" description="Helical" evidence="6">
    <location>
        <begin position="71"/>
        <end position="94"/>
    </location>
</feature>
<dbReference type="PANTHER" id="PTHR12300:SF161">
    <property type="entry name" value="RECEPTOR EXPRESSION-ENHANCING PROTEIN"/>
    <property type="match status" value="1"/>
</dbReference>
<evidence type="ECO:0000256" key="5">
    <source>
        <dbReference type="ARBA" id="ARBA00023136"/>
    </source>
</evidence>
<keyword evidence="4 6" id="KW-1133">Transmembrane helix</keyword>
<comment type="subcellular location">
    <subcellularLocation>
        <location evidence="1 6">Membrane</location>
        <topology evidence="1 6">Multi-pass membrane protein</topology>
    </subcellularLocation>
</comment>
<dbReference type="Pfam" id="PF03134">
    <property type="entry name" value="TB2_DP1_HVA22"/>
    <property type="match status" value="1"/>
</dbReference>
<evidence type="ECO:0000313" key="7">
    <source>
        <dbReference type="EMBL" id="CAA7396075.1"/>
    </source>
</evidence>
<dbReference type="PANTHER" id="PTHR12300">
    <property type="entry name" value="HVA22-LIKE PROTEINS"/>
    <property type="match status" value="1"/>
</dbReference>
<keyword evidence="5 6" id="KW-0472">Membrane</keyword>
<accession>A0A7I8KGG0</accession>